<evidence type="ECO:0000313" key="2">
    <source>
        <dbReference type="EnsemblPlants" id="ONIVA07G15620.2"/>
    </source>
</evidence>
<name>A0A0E0I1U6_ORYNI</name>
<keyword evidence="3" id="KW-1185">Reference proteome</keyword>
<dbReference type="PANTHER" id="PTHR16038:SF4">
    <property type="entry name" value="WD REPEAT-CONTAINING PROTEIN 74"/>
    <property type="match status" value="1"/>
</dbReference>
<feature type="compositionally biased region" description="Basic and acidic residues" evidence="1">
    <location>
        <begin position="324"/>
        <end position="348"/>
    </location>
</feature>
<dbReference type="Gramene" id="ONIVA07G15620.2">
    <property type="protein sequence ID" value="ONIVA07G15620.2"/>
    <property type="gene ID" value="ONIVA07G15620"/>
</dbReference>
<dbReference type="InterPro" id="IPR015943">
    <property type="entry name" value="WD40/YVTN_repeat-like_dom_sf"/>
</dbReference>
<dbReference type="PANTHER" id="PTHR16038">
    <property type="entry name" value="NOP SEVEN ASSOCIATED PROTEIN 1"/>
    <property type="match status" value="1"/>
</dbReference>
<dbReference type="CDD" id="cd22857">
    <property type="entry name" value="WDR74"/>
    <property type="match status" value="1"/>
</dbReference>
<accession>A0A0E0I1U6</accession>
<reference evidence="2" key="2">
    <citation type="submission" date="2018-04" db="EMBL/GenBank/DDBJ databases">
        <title>OnivRS2 (Oryza nivara Reference Sequence Version 2).</title>
        <authorList>
            <person name="Zhang J."/>
            <person name="Kudrna D."/>
            <person name="Lee S."/>
            <person name="Talag J."/>
            <person name="Rajasekar S."/>
            <person name="Welchert J."/>
            <person name="Hsing Y.-I."/>
            <person name="Wing R.A."/>
        </authorList>
    </citation>
    <scope>NUCLEOTIDE SEQUENCE [LARGE SCALE GENOMIC DNA]</scope>
    <source>
        <strain evidence="2">SL10</strain>
    </source>
</reference>
<dbReference type="InterPro" id="IPR011047">
    <property type="entry name" value="Quinoprotein_ADH-like_sf"/>
</dbReference>
<sequence length="371" mass="40218">MPRTSVVESPGCPPLRALTTDILGLIKVVEARTKPAGVAKVVETWGAPDAPRAVLAASLADRAVDPVLAVARKNGVVELLNPLNGETLAGVNAAAGRAAPADSSAEEDPLATLHLFRRHALDSSMLGTFLACTEKGKAYVKSVAKENASSDMAVGPSSSWDVSNSGTVQFSSVDAGESYAMFGGLEATVFRYSLHLGSLLELFCARMTIVRLYDTASQRRPVISVDFRESPIKAVAEDPNGHAVYIGTGRGDLASFDMRTGLDSYLRIWDTNTRQLLSAVFLKQHLTAVVIDSYFSTEELEETKSKQPDPVGAEVRKERKEKKNRTSEMDEDETRMLDHDDSDSEMHTSKRKKSGEKSKGMKKKSKKQQVA</sequence>
<organism evidence="2">
    <name type="scientific">Oryza nivara</name>
    <name type="common">Indian wild rice</name>
    <name type="synonym">Oryza sativa f. spontanea</name>
    <dbReference type="NCBI Taxonomy" id="4536"/>
    <lineage>
        <taxon>Eukaryota</taxon>
        <taxon>Viridiplantae</taxon>
        <taxon>Streptophyta</taxon>
        <taxon>Embryophyta</taxon>
        <taxon>Tracheophyta</taxon>
        <taxon>Spermatophyta</taxon>
        <taxon>Magnoliopsida</taxon>
        <taxon>Liliopsida</taxon>
        <taxon>Poales</taxon>
        <taxon>Poaceae</taxon>
        <taxon>BOP clade</taxon>
        <taxon>Oryzoideae</taxon>
        <taxon>Oryzeae</taxon>
        <taxon>Oryzinae</taxon>
        <taxon>Oryza</taxon>
    </lineage>
</organism>
<dbReference type="AlphaFoldDB" id="A0A0E0I1U6"/>
<dbReference type="GO" id="GO:0042273">
    <property type="term" value="P:ribosomal large subunit biogenesis"/>
    <property type="evidence" value="ECO:0007669"/>
    <property type="project" value="InterPro"/>
</dbReference>
<dbReference type="GO" id="GO:0030687">
    <property type="term" value="C:preribosome, large subunit precursor"/>
    <property type="evidence" value="ECO:0007669"/>
    <property type="project" value="TreeGrafter"/>
</dbReference>
<proteinExistence type="predicted"/>
<dbReference type="Gene3D" id="2.130.10.10">
    <property type="entry name" value="YVTN repeat-like/Quinoprotein amine dehydrogenase"/>
    <property type="match status" value="1"/>
</dbReference>
<protein>
    <submittedName>
        <fullName evidence="2">Uncharacterized protein</fullName>
    </submittedName>
</protein>
<feature type="compositionally biased region" description="Basic residues" evidence="1">
    <location>
        <begin position="349"/>
        <end position="371"/>
    </location>
</feature>
<dbReference type="InterPro" id="IPR037379">
    <property type="entry name" value="WDR74/Nsa1"/>
</dbReference>
<evidence type="ECO:0000313" key="3">
    <source>
        <dbReference type="Proteomes" id="UP000006591"/>
    </source>
</evidence>
<dbReference type="EnsemblPlants" id="ONIVA07G15620.2">
    <property type="protein sequence ID" value="ONIVA07G15620.2"/>
    <property type="gene ID" value="ONIVA07G15620"/>
</dbReference>
<feature type="region of interest" description="Disordered" evidence="1">
    <location>
        <begin position="299"/>
        <end position="371"/>
    </location>
</feature>
<dbReference type="GO" id="GO:0005730">
    <property type="term" value="C:nucleolus"/>
    <property type="evidence" value="ECO:0007669"/>
    <property type="project" value="InterPro"/>
</dbReference>
<evidence type="ECO:0000256" key="1">
    <source>
        <dbReference type="SAM" id="MobiDB-lite"/>
    </source>
</evidence>
<reference evidence="2" key="1">
    <citation type="submission" date="2015-04" db="UniProtKB">
        <authorList>
            <consortium name="EnsemblPlants"/>
        </authorList>
    </citation>
    <scope>IDENTIFICATION</scope>
    <source>
        <strain evidence="2">SL10</strain>
    </source>
</reference>
<dbReference type="SUPFAM" id="SSF50998">
    <property type="entry name" value="Quinoprotein alcohol dehydrogenase-like"/>
    <property type="match status" value="1"/>
</dbReference>
<dbReference type="Proteomes" id="UP000006591">
    <property type="component" value="Chromosome 7"/>
</dbReference>